<protein>
    <recommendedName>
        <fullName evidence="5">LTXXQ motif family protein</fullName>
    </recommendedName>
</protein>
<feature type="signal peptide" evidence="2">
    <location>
        <begin position="1"/>
        <end position="24"/>
    </location>
</feature>
<geneLocation type="plasmid" evidence="4">
    <name>prccge525c</name>
</geneLocation>
<reference evidence="3 4" key="1">
    <citation type="submission" date="2018-10" db="EMBL/GenBank/DDBJ databases">
        <title>Rhizobium etli, R. leguminosarum and a new Rhizobium genospecies from Phaseolus dumosus.</title>
        <authorList>
            <person name="Ramirez-Puebla S.T."/>
            <person name="Rogel-Hernandez M.A."/>
            <person name="Guerrero G."/>
            <person name="Ormeno-Orrillo E."/>
            <person name="Martinez-Romero J.C."/>
            <person name="Negrete-Yankelevich S."/>
            <person name="Martinez-Romero E."/>
        </authorList>
    </citation>
    <scope>NUCLEOTIDE SEQUENCE [LARGE SCALE GENOMIC DNA]</scope>
    <source>
        <strain evidence="3 4">CCGE525</strain>
        <plasmid evidence="4">prccge525c</plasmid>
    </source>
</reference>
<evidence type="ECO:0000313" key="4">
    <source>
        <dbReference type="Proteomes" id="UP000282195"/>
    </source>
</evidence>
<dbReference type="EMBL" id="CP032695">
    <property type="protein sequence ID" value="AYG62080.1"/>
    <property type="molecule type" value="Genomic_DNA"/>
</dbReference>
<name>A0A387FS19_9HYPH</name>
<keyword evidence="4" id="KW-1185">Reference proteome</keyword>
<dbReference type="AlphaFoldDB" id="A0A387FS19"/>
<gene>
    <name evidence="3" type="ORF">CCGE525_24815</name>
</gene>
<accession>A0A387FS19</accession>
<dbReference type="KEGG" id="rjg:CCGE525_24815"/>
<dbReference type="Proteomes" id="UP000282195">
    <property type="component" value="Plasmid pRCCGE525c"/>
</dbReference>
<evidence type="ECO:0000313" key="3">
    <source>
        <dbReference type="EMBL" id="AYG62080.1"/>
    </source>
</evidence>
<feature type="chain" id="PRO_5017370302" description="LTXXQ motif family protein" evidence="2">
    <location>
        <begin position="25"/>
        <end position="214"/>
    </location>
</feature>
<organism evidence="3 4">
    <name type="scientific">Rhizobium jaguaris</name>
    <dbReference type="NCBI Taxonomy" id="1312183"/>
    <lineage>
        <taxon>Bacteria</taxon>
        <taxon>Pseudomonadati</taxon>
        <taxon>Pseudomonadota</taxon>
        <taxon>Alphaproteobacteria</taxon>
        <taxon>Hyphomicrobiales</taxon>
        <taxon>Rhizobiaceae</taxon>
        <taxon>Rhizobium/Agrobacterium group</taxon>
        <taxon>Rhizobium</taxon>
    </lineage>
</organism>
<keyword evidence="2" id="KW-0732">Signal</keyword>
<evidence type="ECO:0000256" key="1">
    <source>
        <dbReference type="SAM" id="MobiDB-lite"/>
    </source>
</evidence>
<dbReference type="OrthoDB" id="7354754at2"/>
<feature type="region of interest" description="Disordered" evidence="1">
    <location>
        <begin position="137"/>
        <end position="160"/>
    </location>
</feature>
<evidence type="ECO:0000256" key="2">
    <source>
        <dbReference type="SAM" id="SignalP"/>
    </source>
</evidence>
<proteinExistence type="predicted"/>
<evidence type="ECO:0008006" key="5">
    <source>
        <dbReference type="Google" id="ProtNLM"/>
    </source>
</evidence>
<keyword evidence="3" id="KW-0614">Plasmid</keyword>
<sequence length="214" mass="23304">MKHLRIVATLLLTAVGGFSIPAFAEEPSIPAAEQKPVGPEKMQFAPEWMRPERGPCPGFRRDPRLDSGMIAFRSGMPAPPPPGPPVDFPHDSDRTLELASRLSAMETLIGVRVAQLDAWRDYTAALTDFLDFPSHMPPRPFSGAETKPSGPDIGEKKSPGLFGEEIADRMLDQAIKARVLKDKAAALRAVLTADQLEKLEDAERSLDPGPHGLH</sequence>